<comment type="subcellular location">
    <subcellularLocation>
        <location evidence="2">Cell membrane</location>
        <topology evidence="2">Multi-pass membrane protein</topology>
    </subcellularLocation>
</comment>
<dbReference type="InterPro" id="IPR036890">
    <property type="entry name" value="HATPase_C_sf"/>
</dbReference>
<dbReference type="Gene3D" id="3.30.565.10">
    <property type="entry name" value="Histidine kinase-like ATPase, C-terminal domain"/>
    <property type="match status" value="1"/>
</dbReference>
<keyword evidence="11 12" id="KW-0472">Membrane</keyword>
<evidence type="ECO:0000256" key="11">
    <source>
        <dbReference type="ARBA" id="ARBA00023136"/>
    </source>
</evidence>
<accession>A0A1G8NX80</accession>
<keyword evidence="5" id="KW-0597">Phosphoprotein</keyword>
<dbReference type="InterPro" id="IPR036097">
    <property type="entry name" value="HisK_dim/P_sf"/>
</dbReference>
<evidence type="ECO:0000256" key="2">
    <source>
        <dbReference type="ARBA" id="ARBA00004651"/>
    </source>
</evidence>
<dbReference type="EC" id="2.7.13.3" evidence="3"/>
<dbReference type="Pfam" id="PF00672">
    <property type="entry name" value="HAMP"/>
    <property type="match status" value="1"/>
</dbReference>
<feature type="domain" description="Histidine kinase" evidence="13">
    <location>
        <begin position="142"/>
        <end position="355"/>
    </location>
</feature>
<keyword evidence="9" id="KW-0067">ATP-binding</keyword>
<dbReference type="PROSITE" id="PS50109">
    <property type="entry name" value="HIS_KIN"/>
    <property type="match status" value="1"/>
</dbReference>
<name>A0A1G8NX80_9BACL</name>
<evidence type="ECO:0000256" key="3">
    <source>
        <dbReference type="ARBA" id="ARBA00012438"/>
    </source>
</evidence>
<evidence type="ECO:0000259" key="13">
    <source>
        <dbReference type="PROSITE" id="PS50109"/>
    </source>
</evidence>
<dbReference type="InterPro" id="IPR004358">
    <property type="entry name" value="Sig_transdc_His_kin-like_C"/>
</dbReference>
<dbReference type="PANTHER" id="PTHR43711:SF26">
    <property type="entry name" value="SENSOR HISTIDINE KINASE RCSC"/>
    <property type="match status" value="1"/>
</dbReference>
<evidence type="ECO:0000313" key="16">
    <source>
        <dbReference type="Proteomes" id="UP000199050"/>
    </source>
</evidence>
<dbReference type="Gene3D" id="1.10.287.130">
    <property type="match status" value="1"/>
</dbReference>
<dbReference type="SMART" id="SM00304">
    <property type="entry name" value="HAMP"/>
    <property type="match status" value="1"/>
</dbReference>
<dbReference type="Pfam" id="PF02518">
    <property type="entry name" value="HATPase_c"/>
    <property type="match status" value="1"/>
</dbReference>
<keyword evidence="7" id="KW-0547">Nucleotide-binding</keyword>
<evidence type="ECO:0000256" key="8">
    <source>
        <dbReference type="ARBA" id="ARBA00022777"/>
    </source>
</evidence>
<proteinExistence type="predicted"/>
<comment type="catalytic activity">
    <reaction evidence="1">
        <text>ATP + protein L-histidine = ADP + protein N-phospho-L-histidine.</text>
        <dbReference type="EC" id="2.7.13.3"/>
    </reaction>
</comment>
<evidence type="ECO:0000259" key="14">
    <source>
        <dbReference type="PROSITE" id="PS50885"/>
    </source>
</evidence>
<dbReference type="CDD" id="cd06225">
    <property type="entry name" value="HAMP"/>
    <property type="match status" value="1"/>
</dbReference>
<dbReference type="PANTHER" id="PTHR43711">
    <property type="entry name" value="TWO-COMPONENT HISTIDINE KINASE"/>
    <property type="match status" value="1"/>
</dbReference>
<dbReference type="SMART" id="SM00388">
    <property type="entry name" value="HisKA"/>
    <property type="match status" value="1"/>
</dbReference>
<keyword evidence="12" id="KW-0812">Transmembrane</keyword>
<dbReference type="GO" id="GO:0005524">
    <property type="term" value="F:ATP binding"/>
    <property type="evidence" value="ECO:0007669"/>
    <property type="project" value="UniProtKB-KW"/>
</dbReference>
<dbReference type="PROSITE" id="PS50885">
    <property type="entry name" value="HAMP"/>
    <property type="match status" value="1"/>
</dbReference>
<dbReference type="CDD" id="cd00082">
    <property type="entry name" value="HisKA"/>
    <property type="match status" value="1"/>
</dbReference>
<keyword evidence="12" id="KW-1133">Transmembrane helix</keyword>
<evidence type="ECO:0000256" key="10">
    <source>
        <dbReference type="ARBA" id="ARBA00023012"/>
    </source>
</evidence>
<dbReference type="FunFam" id="1.10.287.130:FF:000001">
    <property type="entry name" value="Two-component sensor histidine kinase"/>
    <property type="match status" value="1"/>
</dbReference>
<evidence type="ECO:0000256" key="9">
    <source>
        <dbReference type="ARBA" id="ARBA00022840"/>
    </source>
</evidence>
<dbReference type="InterPro" id="IPR003594">
    <property type="entry name" value="HATPase_dom"/>
</dbReference>
<dbReference type="SUPFAM" id="SSF47384">
    <property type="entry name" value="Homodimeric domain of signal transducing histidine kinase"/>
    <property type="match status" value="1"/>
</dbReference>
<dbReference type="EMBL" id="FNDX01000009">
    <property type="protein sequence ID" value="SDI84628.1"/>
    <property type="molecule type" value="Genomic_DNA"/>
</dbReference>
<organism evidence="15 16">
    <name type="scientific">Paenibacillus typhae</name>
    <dbReference type="NCBI Taxonomy" id="1174501"/>
    <lineage>
        <taxon>Bacteria</taxon>
        <taxon>Bacillati</taxon>
        <taxon>Bacillota</taxon>
        <taxon>Bacilli</taxon>
        <taxon>Bacillales</taxon>
        <taxon>Paenibacillaceae</taxon>
        <taxon>Paenibacillus</taxon>
    </lineage>
</organism>
<dbReference type="RefSeq" id="WP_244157660.1">
    <property type="nucleotide sequence ID" value="NZ_CBCSKY010000011.1"/>
</dbReference>
<evidence type="ECO:0000256" key="4">
    <source>
        <dbReference type="ARBA" id="ARBA00022475"/>
    </source>
</evidence>
<dbReference type="Proteomes" id="UP000199050">
    <property type="component" value="Unassembled WGS sequence"/>
</dbReference>
<evidence type="ECO:0000256" key="7">
    <source>
        <dbReference type="ARBA" id="ARBA00022741"/>
    </source>
</evidence>
<dbReference type="Pfam" id="PF00512">
    <property type="entry name" value="HisKA"/>
    <property type="match status" value="1"/>
</dbReference>
<protein>
    <recommendedName>
        <fullName evidence="3">histidine kinase</fullName>
        <ecNumber evidence="3">2.7.13.3</ecNumber>
    </recommendedName>
</protein>
<dbReference type="InterPro" id="IPR050736">
    <property type="entry name" value="Sensor_HK_Regulatory"/>
</dbReference>
<dbReference type="FunFam" id="3.30.565.10:FF:000006">
    <property type="entry name" value="Sensor histidine kinase WalK"/>
    <property type="match status" value="1"/>
</dbReference>
<dbReference type="SMART" id="SM00387">
    <property type="entry name" value="HATPase_c"/>
    <property type="match status" value="1"/>
</dbReference>
<feature type="transmembrane region" description="Helical" evidence="12">
    <location>
        <begin position="20"/>
        <end position="44"/>
    </location>
</feature>
<evidence type="ECO:0000256" key="5">
    <source>
        <dbReference type="ARBA" id="ARBA00022553"/>
    </source>
</evidence>
<keyword evidence="16" id="KW-1185">Reference proteome</keyword>
<dbReference type="InterPro" id="IPR003661">
    <property type="entry name" value="HisK_dim/P_dom"/>
</dbReference>
<dbReference type="STRING" id="1174501.SAMN05216192_10917"/>
<dbReference type="InterPro" id="IPR003660">
    <property type="entry name" value="HAMP_dom"/>
</dbReference>
<keyword evidence="4" id="KW-1003">Cell membrane</keyword>
<dbReference type="SUPFAM" id="SSF158472">
    <property type="entry name" value="HAMP domain-like"/>
    <property type="match status" value="1"/>
</dbReference>
<dbReference type="GO" id="GO:0005886">
    <property type="term" value="C:plasma membrane"/>
    <property type="evidence" value="ECO:0007669"/>
    <property type="project" value="UniProtKB-SubCell"/>
</dbReference>
<dbReference type="InterPro" id="IPR005467">
    <property type="entry name" value="His_kinase_dom"/>
</dbReference>
<feature type="transmembrane region" description="Helical" evidence="12">
    <location>
        <begin position="59"/>
        <end position="79"/>
    </location>
</feature>
<keyword evidence="8 15" id="KW-0418">Kinase</keyword>
<sequence length="358" mass="39888">MIKLGSTIGKKLGSRLSLPLLFSLAVFFIFLITVIVTGLLFYLADVFGLINEGIIRDRTVLPLLILIACIIIGTAISAVTSRRMVKSIRIFIDATDRLASGDFSMRLKLTRPPEFRILSENFNRMAEELGGIEILRTDFVNNFSHEFKTPIVSIKGFAEMLKHDDLPKEERDEYLDIVIEESARLASLASNVLELSKIETQTILTDKKSFNAGEQLRQCLLLLTAKFEKKQLALNVDLHDYELEGNKELLNQVWLNLLDNAIKFTPEGGEIGISMNRKNGRITFGFRDNGPGISPEALPKIFDKFYQQDTSHSTAGNGLGLTIVSKIVQLHGGTITCDSFLSQGTLFTVTLPAEHLQP</sequence>
<evidence type="ECO:0000313" key="15">
    <source>
        <dbReference type="EMBL" id="SDI84628.1"/>
    </source>
</evidence>
<keyword evidence="6" id="KW-0808">Transferase</keyword>
<evidence type="ECO:0000256" key="1">
    <source>
        <dbReference type="ARBA" id="ARBA00000085"/>
    </source>
</evidence>
<dbReference type="AlphaFoldDB" id="A0A1G8NX80"/>
<keyword evidence="10" id="KW-0902">Two-component regulatory system</keyword>
<reference evidence="16" key="1">
    <citation type="submission" date="2016-10" db="EMBL/GenBank/DDBJ databases">
        <authorList>
            <person name="Varghese N."/>
            <person name="Submissions S."/>
        </authorList>
    </citation>
    <scope>NUCLEOTIDE SEQUENCE [LARGE SCALE GENOMIC DNA]</scope>
    <source>
        <strain evidence="16">CGMCC 1.11012</strain>
    </source>
</reference>
<evidence type="ECO:0000256" key="6">
    <source>
        <dbReference type="ARBA" id="ARBA00022679"/>
    </source>
</evidence>
<dbReference type="SUPFAM" id="SSF55874">
    <property type="entry name" value="ATPase domain of HSP90 chaperone/DNA topoisomerase II/histidine kinase"/>
    <property type="match status" value="1"/>
</dbReference>
<dbReference type="CDD" id="cd00075">
    <property type="entry name" value="HATPase"/>
    <property type="match status" value="1"/>
</dbReference>
<dbReference type="Gene3D" id="6.10.340.10">
    <property type="match status" value="1"/>
</dbReference>
<evidence type="ECO:0000256" key="12">
    <source>
        <dbReference type="SAM" id="Phobius"/>
    </source>
</evidence>
<feature type="domain" description="HAMP" evidence="14">
    <location>
        <begin position="82"/>
        <end position="134"/>
    </location>
</feature>
<gene>
    <name evidence="15" type="ORF">SAMN05216192_10917</name>
</gene>
<dbReference type="GO" id="GO:0000155">
    <property type="term" value="F:phosphorelay sensor kinase activity"/>
    <property type="evidence" value="ECO:0007669"/>
    <property type="project" value="InterPro"/>
</dbReference>
<dbReference type="PRINTS" id="PR00344">
    <property type="entry name" value="BCTRLSENSOR"/>
</dbReference>